<dbReference type="InterPro" id="IPR036116">
    <property type="entry name" value="FN3_sf"/>
</dbReference>
<dbReference type="PROSITE" id="PS50853">
    <property type="entry name" value="FN3"/>
    <property type="match status" value="1"/>
</dbReference>
<dbReference type="EMBL" id="BPLQ01002068">
    <property type="protein sequence ID" value="GIX88416.1"/>
    <property type="molecule type" value="Genomic_DNA"/>
</dbReference>
<protein>
    <submittedName>
        <fullName evidence="2">Down syndrome cell adhesion molecule-like protein 1</fullName>
    </submittedName>
</protein>
<organism evidence="2 3">
    <name type="scientific">Caerostris darwini</name>
    <dbReference type="NCBI Taxonomy" id="1538125"/>
    <lineage>
        <taxon>Eukaryota</taxon>
        <taxon>Metazoa</taxon>
        <taxon>Ecdysozoa</taxon>
        <taxon>Arthropoda</taxon>
        <taxon>Chelicerata</taxon>
        <taxon>Arachnida</taxon>
        <taxon>Araneae</taxon>
        <taxon>Araneomorphae</taxon>
        <taxon>Entelegynae</taxon>
        <taxon>Araneoidea</taxon>
        <taxon>Araneidae</taxon>
        <taxon>Caerostris</taxon>
    </lineage>
</organism>
<dbReference type="SUPFAM" id="SSF49265">
    <property type="entry name" value="Fibronectin type III"/>
    <property type="match status" value="1"/>
</dbReference>
<accession>A0AAV4NWS2</accession>
<evidence type="ECO:0000259" key="1">
    <source>
        <dbReference type="PROSITE" id="PS50853"/>
    </source>
</evidence>
<gene>
    <name evidence="2" type="primary">DSCAML1_3</name>
    <name evidence="2" type="ORF">CDAR_530431</name>
</gene>
<sequence length="57" mass="6399">KWHNRMQNVTVTGTDSTGIVMGLKPSKIYLFRVLAENRIGRSEPSKPVEALTQEEGK</sequence>
<evidence type="ECO:0000313" key="2">
    <source>
        <dbReference type="EMBL" id="GIX88416.1"/>
    </source>
</evidence>
<dbReference type="CDD" id="cd00063">
    <property type="entry name" value="FN3"/>
    <property type="match status" value="1"/>
</dbReference>
<feature type="non-terminal residue" evidence="2">
    <location>
        <position position="1"/>
    </location>
</feature>
<dbReference type="InterPro" id="IPR013783">
    <property type="entry name" value="Ig-like_fold"/>
</dbReference>
<dbReference type="Gene3D" id="2.60.40.10">
    <property type="entry name" value="Immunoglobulins"/>
    <property type="match status" value="1"/>
</dbReference>
<reference evidence="2 3" key="1">
    <citation type="submission" date="2021-06" db="EMBL/GenBank/DDBJ databases">
        <title>Caerostris darwini draft genome.</title>
        <authorList>
            <person name="Kono N."/>
            <person name="Arakawa K."/>
        </authorList>
    </citation>
    <scope>NUCLEOTIDE SEQUENCE [LARGE SCALE GENOMIC DNA]</scope>
</reference>
<keyword evidence="3" id="KW-1185">Reference proteome</keyword>
<feature type="domain" description="Fibronectin type-III" evidence="1">
    <location>
        <begin position="1"/>
        <end position="55"/>
    </location>
</feature>
<proteinExistence type="predicted"/>
<dbReference type="InterPro" id="IPR003961">
    <property type="entry name" value="FN3_dom"/>
</dbReference>
<dbReference type="AlphaFoldDB" id="A0AAV4NWS2"/>
<evidence type="ECO:0000313" key="3">
    <source>
        <dbReference type="Proteomes" id="UP001054837"/>
    </source>
</evidence>
<comment type="caution">
    <text evidence="2">The sequence shown here is derived from an EMBL/GenBank/DDBJ whole genome shotgun (WGS) entry which is preliminary data.</text>
</comment>
<dbReference type="Pfam" id="PF00041">
    <property type="entry name" value="fn3"/>
    <property type="match status" value="1"/>
</dbReference>
<dbReference type="Proteomes" id="UP001054837">
    <property type="component" value="Unassembled WGS sequence"/>
</dbReference>
<name>A0AAV4NWS2_9ARAC</name>